<dbReference type="PANTHER" id="PTHR37528">
    <property type="entry name" value="UPF0149 PROTEIN YGFB"/>
    <property type="match status" value="1"/>
</dbReference>
<evidence type="ECO:0000313" key="2">
    <source>
        <dbReference type="EMBL" id="TCI08053.1"/>
    </source>
</evidence>
<proteinExistence type="inferred from homology"/>
<name>A0A4R0YQE0_9GAMM</name>
<reference evidence="2 3" key="1">
    <citation type="submission" date="2019-02" db="EMBL/GenBank/DDBJ databases">
        <title>Dyella amyloliquefaciens sp. nov., isolated from forest soil.</title>
        <authorList>
            <person name="Gao Z.-H."/>
            <person name="Qiu L.-H."/>
        </authorList>
    </citation>
    <scope>NUCLEOTIDE SEQUENCE [LARGE SCALE GENOMIC DNA]</scope>
    <source>
        <strain evidence="2 3">KACC 12747</strain>
    </source>
</reference>
<accession>A0A4R0YQE0</accession>
<dbReference type="InterPro" id="IPR036255">
    <property type="entry name" value="YgfB-like_sf"/>
</dbReference>
<keyword evidence="3" id="KW-1185">Reference proteome</keyword>
<dbReference type="InterPro" id="IPR011978">
    <property type="entry name" value="YgfB-like"/>
</dbReference>
<dbReference type="GO" id="GO:0005829">
    <property type="term" value="C:cytosol"/>
    <property type="evidence" value="ECO:0007669"/>
    <property type="project" value="TreeGrafter"/>
</dbReference>
<sequence>MTTLEPIAYEDLDGVALRLKLAVEASELHGSLCGFLAGGGRIERQSLLAVLHLDGDDIVQPGASDQAMLDRVVKQSEEELADPELGFEPLLPPDDRSLEERAEALVDWCRGFLGGFGLAGADKHAKLSEEAQEILKDFGAIAASSFEFGDESEDEDSLIEVHEFVRIGAMLLHAECVGGRNKPTGDTLH</sequence>
<dbReference type="EMBL" id="SJTG01000004">
    <property type="protein sequence ID" value="TCI08053.1"/>
    <property type="molecule type" value="Genomic_DNA"/>
</dbReference>
<comment type="caution">
    <text evidence="2">The sequence shown here is derived from an EMBL/GenBank/DDBJ whole genome shotgun (WGS) entry which is preliminary data.</text>
</comment>
<evidence type="ECO:0008006" key="4">
    <source>
        <dbReference type="Google" id="ProtNLM"/>
    </source>
</evidence>
<dbReference type="Pfam" id="PF03695">
    <property type="entry name" value="UPF0149"/>
    <property type="match status" value="1"/>
</dbReference>
<dbReference type="SUPFAM" id="SSF101327">
    <property type="entry name" value="YgfB-like"/>
    <property type="match status" value="1"/>
</dbReference>
<protein>
    <recommendedName>
        <fullName evidence="4">YecA family protein</fullName>
    </recommendedName>
</protein>
<dbReference type="AlphaFoldDB" id="A0A4R0YQE0"/>
<gene>
    <name evidence="2" type="ORF">EZM97_25670</name>
</gene>
<dbReference type="RefSeq" id="WP_131152004.1">
    <property type="nucleotide sequence ID" value="NZ_SJTG01000004.1"/>
</dbReference>
<comment type="similarity">
    <text evidence="1">Belongs to the UPF0149 family.</text>
</comment>
<evidence type="ECO:0000313" key="3">
    <source>
        <dbReference type="Proteomes" id="UP000291822"/>
    </source>
</evidence>
<organism evidence="2 3">
    <name type="scientific">Dyella soli</name>
    <dbReference type="NCBI Taxonomy" id="522319"/>
    <lineage>
        <taxon>Bacteria</taxon>
        <taxon>Pseudomonadati</taxon>
        <taxon>Pseudomonadota</taxon>
        <taxon>Gammaproteobacteria</taxon>
        <taxon>Lysobacterales</taxon>
        <taxon>Rhodanobacteraceae</taxon>
        <taxon>Dyella</taxon>
    </lineage>
</organism>
<evidence type="ECO:0000256" key="1">
    <source>
        <dbReference type="ARBA" id="ARBA00038308"/>
    </source>
</evidence>
<dbReference type="PANTHER" id="PTHR37528:SF1">
    <property type="entry name" value="UPF0149 PROTEIN YGFB"/>
    <property type="match status" value="1"/>
</dbReference>
<dbReference type="Gene3D" id="1.20.120.740">
    <property type="entry name" value="YgfB uncharacterised protein family UPF0149, PF03695"/>
    <property type="match status" value="1"/>
</dbReference>
<dbReference type="Proteomes" id="UP000291822">
    <property type="component" value="Unassembled WGS sequence"/>
</dbReference>